<keyword evidence="3" id="KW-0808">Transferase</keyword>
<dbReference type="GO" id="GO:0000166">
    <property type="term" value="F:nucleotide binding"/>
    <property type="evidence" value="ECO:0007669"/>
    <property type="project" value="UniProtKB-KW"/>
</dbReference>
<keyword evidence="6" id="KW-0693">Viral RNA replication</keyword>
<evidence type="ECO:0000259" key="11">
    <source>
        <dbReference type="PROSITE" id="PS50522"/>
    </source>
</evidence>
<evidence type="ECO:0000256" key="4">
    <source>
        <dbReference type="ARBA" id="ARBA00022695"/>
    </source>
</evidence>
<accession>A0A514D7C6</accession>
<evidence type="ECO:0000313" key="12">
    <source>
        <dbReference type="EMBL" id="QDH89495.1"/>
    </source>
</evidence>
<keyword evidence="4" id="KW-0548">Nucleotidyltransferase</keyword>
<evidence type="ECO:0000256" key="7">
    <source>
        <dbReference type="ARBA" id="ARBA00030248"/>
    </source>
</evidence>
<dbReference type="InterPro" id="IPR005093">
    <property type="entry name" value="RNArep_beta"/>
</dbReference>
<dbReference type="Pfam" id="PF03431">
    <property type="entry name" value="RNA_replicase_B"/>
    <property type="match status" value="1"/>
</dbReference>
<name>A0A514D7C6_9VIRU</name>
<evidence type="ECO:0000256" key="1">
    <source>
        <dbReference type="ARBA" id="ARBA00012494"/>
    </source>
</evidence>
<evidence type="ECO:0000256" key="2">
    <source>
        <dbReference type="ARBA" id="ARBA00022484"/>
    </source>
</evidence>
<dbReference type="EMBL" id="MN034850">
    <property type="protein sequence ID" value="QDH89495.1"/>
    <property type="molecule type" value="Genomic_RNA"/>
</dbReference>
<gene>
    <name evidence="12" type="ORF">H1Bulk28FD77_000003</name>
</gene>
<dbReference type="InterPro" id="IPR007096">
    <property type="entry name" value="RNA-dir_Rpol_cat_phage"/>
</dbReference>
<organism evidence="12">
    <name type="scientific">Leviviridae sp</name>
    <dbReference type="NCBI Taxonomy" id="2027243"/>
    <lineage>
        <taxon>Viruses</taxon>
        <taxon>Riboviria</taxon>
        <taxon>Orthornavirae</taxon>
        <taxon>Lenarviricota</taxon>
        <taxon>Leviviricetes</taxon>
        <taxon>Norzivirales</taxon>
        <taxon>Fiersviridae</taxon>
    </lineage>
</organism>
<dbReference type="SUPFAM" id="SSF56672">
    <property type="entry name" value="DNA/RNA polymerases"/>
    <property type="match status" value="1"/>
</dbReference>
<proteinExistence type="predicted"/>
<comment type="cofactor">
    <cofactor evidence="9">
        <name>Mg(2+)</name>
        <dbReference type="ChEBI" id="CHEBI:18420"/>
    </cofactor>
    <text evidence="9">Binds 2 Mg(2+) per subunit.</text>
</comment>
<feature type="binding site" evidence="9">
    <location>
        <position position="427"/>
    </location>
    <ligand>
        <name>Mg(2+)</name>
        <dbReference type="ChEBI" id="CHEBI:18420"/>
        <label>2</label>
    </ligand>
</feature>
<dbReference type="PROSITE" id="PS50522">
    <property type="entry name" value="RDRP_PHAGE"/>
    <property type="match status" value="1"/>
</dbReference>
<feature type="domain" description="RdRp catalytic" evidence="11">
    <location>
        <begin position="313"/>
        <end position="458"/>
    </location>
</feature>
<keyword evidence="2 12" id="KW-0696">RNA-directed RNA polymerase</keyword>
<evidence type="ECO:0000256" key="3">
    <source>
        <dbReference type="ARBA" id="ARBA00022679"/>
    </source>
</evidence>
<keyword evidence="5" id="KW-0547">Nucleotide-binding</keyword>
<evidence type="ECO:0000256" key="8">
    <source>
        <dbReference type="ARBA" id="ARBA00048744"/>
    </source>
</evidence>
<dbReference type="GO" id="GO:0003968">
    <property type="term" value="F:RNA-directed RNA polymerase activity"/>
    <property type="evidence" value="ECO:0007669"/>
    <property type="project" value="UniProtKB-KW"/>
</dbReference>
<protein>
    <recommendedName>
        <fullName evidence="1">RNA-directed RNA polymerase</fullName>
        <ecNumber evidence="1">2.7.7.48</ecNumber>
    </recommendedName>
    <alternativeName>
        <fullName evidence="7">RNA replicase beta chain</fullName>
    </alternativeName>
</protein>
<evidence type="ECO:0000256" key="6">
    <source>
        <dbReference type="ARBA" id="ARBA00022953"/>
    </source>
</evidence>
<dbReference type="EC" id="2.7.7.48" evidence="1"/>
<sequence>MKSNVSDPLEVLHAVYLDAWSKCPANVSRDLRDWMTIQARVKSEGLSFLTITLPSYAKDFERSLADGVIAPTAFGRFRKLGRGPVFLRGLVAQLFDYETGRLYEETSTTPILVDAVRQVCLLFKKVGLPCTRKRTHEAIEKFVQVERDLEEFNTEAADADYFANVADVLWGDMLRSLSADMLIPRHGPGATAERISGNRKYVWRLWHERLDEYFPFFDYAYSMSAFVEGEGFNPSSGRGRVIEDVTFASRDDELPVRVITVPKTLKSPRIIAIEPACMQYAQQAVQSVLYDAIESHRLSKGHVNFRDQSVNQRLALQASRDGRLATIDLSDASDRVPLSLVRLMFRTNPDLWGAIEACRSERANLPDGRILGPLRKFASMGSALCFPVEAMFFYTTCVVARLKGSNLPITRRNVHRVTRDVYVYGDDILVPVDEAGMIISHLQQNNCKVNDSKTFLSGKFRESCGVDAYAGVEVTPIYLRHLRPDDRHQANELISWVATANHFVKKGYYRAASYMFDVCEGLLGALPDIPEDSPCLGRVSFPGFHLPKRRVNGKIQAFEHLVWTPSIVYCSDHVDGYSALTKCLLKLEHSDDEPMDTSLFRALLVRVAREDGSSWDPEGSSGKSPTSWLRSPTSDPRHLERTARRGAVTLKRRWVVLS</sequence>
<feature type="region of interest" description="Disordered" evidence="10">
    <location>
        <begin position="612"/>
        <end position="641"/>
    </location>
</feature>
<feature type="binding site" evidence="9">
    <location>
        <position position="426"/>
    </location>
    <ligand>
        <name>Mg(2+)</name>
        <dbReference type="ChEBI" id="CHEBI:18420"/>
        <label>2</label>
    </ligand>
</feature>
<evidence type="ECO:0000256" key="9">
    <source>
        <dbReference type="PIRSR" id="PIRSR605093-1"/>
    </source>
</evidence>
<keyword evidence="9" id="KW-0460">Magnesium</keyword>
<feature type="compositionally biased region" description="Polar residues" evidence="10">
    <location>
        <begin position="621"/>
        <end position="634"/>
    </location>
</feature>
<reference evidence="12" key="1">
    <citation type="submission" date="2019-05" db="EMBL/GenBank/DDBJ databases">
        <title>Metatranscriptomic reconstruction reveals RNA viruses with the potential to shape carbon cycling in soil.</title>
        <authorList>
            <person name="Starr E.P."/>
            <person name="Nuccio E."/>
            <person name="Pett-Ridge J."/>
            <person name="Banfield J.F."/>
            <person name="Firestone M.K."/>
        </authorList>
    </citation>
    <scope>NUCLEOTIDE SEQUENCE</scope>
    <source>
        <strain evidence="12">H1_Bulk_28_FD_scaffold_77</strain>
    </source>
</reference>
<evidence type="ECO:0000256" key="10">
    <source>
        <dbReference type="SAM" id="MobiDB-lite"/>
    </source>
</evidence>
<comment type="catalytic activity">
    <reaction evidence="8">
        <text>RNA(n) + a ribonucleoside 5'-triphosphate = RNA(n+1) + diphosphate</text>
        <dbReference type="Rhea" id="RHEA:21248"/>
        <dbReference type="Rhea" id="RHEA-COMP:14527"/>
        <dbReference type="Rhea" id="RHEA-COMP:17342"/>
        <dbReference type="ChEBI" id="CHEBI:33019"/>
        <dbReference type="ChEBI" id="CHEBI:61557"/>
        <dbReference type="ChEBI" id="CHEBI:140395"/>
        <dbReference type="EC" id="2.7.7.48"/>
    </reaction>
</comment>
<keyword evidence="9" id="KW-0479">Metal-binding</keyword>
<dbReference type="InterPro" id="IPR043502">
    <property type="entry name" value="DNA/RNA_pol_sf"/>
</dbReference>
<feature type="binding site" evidence="9">
    <location>
        <position position="328"/>
    </location>
    <ligand>
        <name>Mg(2+)</name>
        <dbReference type="ChEBI" id="CHEBI:18420"/>
        <label>2</label>
    </ligand>
</feature>
<evidence type="ECO:0000256" key="5">
    <source>
        <dbReference type="ARBA" id="ARBA00022741"/>
    </source>
</evidence>
<dbReference type="GO" id="GO:0046872">
    <property type="term" value="F:metal ion binding"/>
    <property type="evidence" value="ECO:0007669"/>
    <property type="project" value="UniProtKB-KW"/>
</dbReference>
<dbReference type="GO" id="GO:0039694">
    <property type="term" value="P:viral RNA genome replication"/>
    <property type="evidence" value="ECO:0007669"/>
    <property type="project" value="InterPro"/>
</dbReference>